<accession>A0ACB9PNW1</accession>
<reference evidence="1 2" key="1">
    <citation type="journal article" date="2022" name="DNA Res.">
        <title>Chromosomal-level genome assembly of the orchid tree Bauhinia variegata (Leguminosae; Cercidoideae) supports the allotetraploid origin hypothesis of Bauhinia.</title>
        <authorList>
            <person name="Zhong Y."/>
            <person name="Chen Y."/>
            <person name="Zheng D."/>
            <person name="Pang J."/>
            <person name="Liu Y."/>
            <person name="Luo S."/>
            <person name="Meng S."/>
            <person name="Qian L."/>
            <person name="Wei D."/>
            <person name="Dai S."/>
            <person name="Zhou R."/>
        </authorList>
    </citation>
    <scope>NUCLEOTIDE SEQUENCE [LARGE SCALE GENOMIC DNA]</scope>
    <source>
        <strain evidence="1">BV-YZ2020</strain>
    </source>
</reference>
<evidence type="ECO:0000313" key="2">
    <source>
        <dbReference type="Proteomes" id="UP000828941"/>
    </source>
</evidence>
<sequence length="940" mass="108866">MRVRQRQTTLVGMLRQVFSPVIEGSSQRGTTTDPTECSLNKGKKITNYKGKKANMSGFKKRKPNASGPRRTSAAWDHFDKLPDSEVSESTAACKYCGKRYLCDPKQHGTSNMLAHLKTCTKYPYAVRHDSSQSVINFTSKKGNVGEDMIVASHKFNSEECRKALASFVIIDEQPFKIVEDHGFISFCAKMQPQFVLPSRYTVARDCYQLYLDEKLRLKSLLKSDFVRVALTIDCWTSIQNLNYLTVTAHFIDNDWRFNKKILCFSLVPNHEGETIGKHIDECLKDWGIRAVFTITVDNASWSDVTISYLKNRIKSMNGLVLDGELLHVHCCVHILNLIVNDGLKDMHDSISSIRNAVRYVRSSPSRLAKFKKCVDFASLPSKCLVCLDVPIGWNSTYLMLEAALRFQAVFEKLKEDDNSYVEYFGVSGPPSALDWLNVKVFLRFVKFFYDATKIFSGSLHITANSAFHQLALILCELKTLCASDDDSLLRTMAIEIKKKYDKYWGNVLNINPMLYFGVIFDPRYKLKYVEWSFDEMYNDDMLTGCDMINRVKSNLSKLFACHKVKLRMRHKDSQLLLTKGFYEMLANFWCIMHFFSKAMMVTMTNILSAHQLQIQIEFPKSFIPCISGVQQKILVGENMSEQRPVHPDCRNSSNPFHECSDYCFRIIAVAKLRMQQNETEVTQASSDDKQAISEKDVDDERPNVEEHSDDDHNHPESVEVDYTALSARQKKWMELRNKMQEAKKRNQIEIANERKRMEAPTESRGITKQKWVEERKKKIGKLLDANGLDMTKAYMLDTQEAAEEKYKKWEKDPAPFGWDVFNQKTLYKAYKKRTKNIDVDLEEYNKMKEADPEFYRDASSLQYGKAPRVSEEKIDRMVQELKDRDEKCKSFSRRRKFHEEKDIDSINDRNEHFNKKIERAFGKYTLEIKNNLERGTALPD</sequence>
<keyword evidence="2" id="KW-1185">Reference proteome</keyword>
<name>A0ACB9PNW1_BAUVA</name>
<organism evidence="1 2">
    <name type="scientific">Bauhinia variegata</name>
    <name type="common">Purple orchid tree</name>
    <name type="synonym">Phanera variegata</name>
    <dbReference type="NCBI Taxonomy" id="167791"/>
    <lineage>
        <taxon>Eukaryota</taxon>
        <taxon>Viridiplantae</taxon>
        <taxon>Streptophyta</taxon>
        <taxon>Embryophyta</taxon>
        <taxon>Tracheophyta</taxon>
        <taxon>Spermatophyta</taxon>
        <taxon>Magnoliopsida</taxon>
        <taxon>eudicotyledons</taxon>
        <taxon>Gunneridae</taxon>
        <taxon>Pentapetalae</taxon>
        <taxon>rosids</taxon>
        <taxon>fabids</taxon>
        <taxon>Fabales</taxon>
        <taxon>Fabaceae</taxon>
        <taxon>Cercidoideae</taxon>
        <taxon>Cercideae</taxon>
        <taxon>Bauhiniinae</taxon>
        <taxon>Bauhinia</taxon>
    </lineage>
</organism>
<gene>
    <name evidence="1" type="ORF">L6164_004735</name>
</gene>
<evidence type="ECO:0000313" key="1">
    <source>
        <dbReference type="EMBL" id="KAI4350263.1"/>
    </source>
</evidence>
<protein>
    <submittedName>
        <fullName evidence="1">Uncharacterized protein</fullName>
    </submittedName>
</protein>
<dbReference type="EMBL" id="CM039428">
    <property type="protein sequence ID" value="KAI4350263.1"/>
    <property type="molecule type" value="Genomic_DNA"/>
</dbReference>
<comment type="caution">
    <text evidence="1">The sequence shown here is derived from an EMBL/GenBank/DDBJ whole genome shotgun (WGS) entry which is preliminary data.</text>
</comment>
<dbReference type="Proteomes" id="UP000828941">
    <property type="component" value="Chromosome 3"/>
</dbReference>
<proteinExistence type="predicted"/>